<proteinExistence type="predicted"/>
<dbReference type="Proteomes" id="UP000292447">
    <property type="component" value="Chromosome I"/>
</dbReference>
<sequence>MRLALILSSTIFQFLPIVFAFSEINVIDSGRRIQNDPSLCIENTEKTSFTIIAENRENDKPQFPKLEFSKRSEENLAFARMVDNLLQRIAELGFRSLIDHSYFDRLKEVGTGIEKERIFDCRHKLLISNSKMLANIAYRLKDPTNDYYLDDSHSQVHGFIYEDPSGFALLGLIGESNEWLPEYQYLIQPGYSLLTHTREYFANKYIDRLSPRKYLEKAWKSVKKEKDVLGGATALYITVNPEKQIKIANIGRDWAGLYRNGELFASTAERLHKDGSQYHLCKWQGNFRPIHYKDSARDCQKSEWQAQAQDVLLVVSYSVRKTLSPAQIFEHSQTFQKYEFSDDQFVGASVGIVRGARSLPGELSDTEKIAIAVKFI</sequence>
<dbReference type="SUPFAM" id="SSF81606">
    <property type="entry name" value="PP2C-like"/>
    <property type="match status" value="1"/>
</dbReference>
<gene>
    <name evidence="2" type="ORF">METSCH_A05780</name>
</gene>
<reference evidence="3" key="1">
    <citation type="submission" date="2019-03" db="EMBL/GenBank/DDBJ databases">
        <title>Snf2 controls pulcherriminic acid biosynthesis and connects pigmentation and antifungal activity of the yeast Metschnikowia pulcherrima.</title>
        <authorList>
            <person name="Gore-Lloyd D."/>
            <person name="Sumann I."/>
            <person name="Brachmann A.O."/>
            <person name="Schneeberger K."/>
            <person name="Ortiz-Merino R.A."/>
            <person name="Moreno-Beltran M."/>
            <person name="Schlaefli M."/>
            <person name="Kirner P."/>
            <person name="Santos Kron A."/>
            <person name="Wolfe K.H."/>
            <person name="Piel J."/>
            <person name="Ahrens C.H."/>
            <person name="Henk D."/>
            <person name="Freimoser F.M."/>
        </authorList>
    </citation>
    <scope>NUCLEOTIDE SEQUENCE [LARGE SCALE GENOMIC DNA]</scope>
    <source>
        <strain evidence="3">APC 1.2</strain>
    </source>
</reference>
<accession>A0A4P6XEX8</accession>
<dbReference type="STRING" id="2163413.A0A4P6XEX8"/>
<name>A0A4P6XEX8_9ASCO</name>
<dbReference type="AlphaFoldDB" id="A0A4P6XEX8"/>
<keyword evidence="3" id="KW-1185">Reference proteome</keyword>
<evidence type="ECO:0000313" key="3">
    <source>
        <dbReference type="Proteomes" id="UP000292447"/>
    </source>
</evidence>
<evidence type="ECO:0000256" key="1">
    <source>
        <dbReference type="SAM" id="SignalP"/>
    </source>
</evidence>
<evidence type="ECO:0000313" key="2">
    <source>
        <dbReference type="EMBL" id="QBM85947.1"/>
    </source>
</evidence>
<protein>
    <submittedName>
        <fullName evidence="2">Uncharacterized protein</fullName>
    </submittedName>
</protein>
<dbReference type="InterPro" id="IPR036457">
    <property type="entry name" value="PPM-type-like_dom_sf"/>
</dbReference>
<organism evidence="2 3">
    <name type="scientific">Metschnikowia aff. pulcherrima</name>
    <dbReference type="NCBI Taxonomy" id="2163413"/>
    <lineage>
        <taxon>Eukaryota</taxon>
        <taxon>Fungi</taxon>
        <taxon>Dikarya</taxon>
        <taxon>Ascomycota</taxon>
        <taxon>Saccharomycotina</taxon>
        <taxon>Pichiomycetes</taxon>
        <taxon>Metschnikowiaceae</taxon>
        <taxon>Metschnikowia</taxon>
    </lineage>
</organism>
<feature type="chain" id="PRO_5020939462" evidence="1">
    <location>
        <begin position="21"/>
        <end position="376"/>
    </location>
</feature>
<feature type="signal peptide" evidence="1">
    <location>
        <begin position="1"/>
        <end position="20"/>
    </location>
</feature>
<dbReference type="EMBL" id="CP034456">
    <property type="protein sequence ID" value="QBM85947.1"/>
    <property type="molecule type" value="Genomic_DNA"/>
</dbReference>
<keyword evidence="1" id="KW-0732">Signal</keyword>